<dbReference type="InterPro" id="IPR012263">
    <property type="entry name" value="M_m6A_EcoRV"/>
</dbReference>
<dbReference type="PANTHER" id="PTHR30481:SF2">
    <property type="entry name" value="SITE-SPECIFIC DNA-METHYLTRANSFERASE (ADENINE-SPECIFIC)"/>
    <property type="match status" value="1"/>
</dbReference>
<dbReference type="Proteomes" id="UP000250870">
    <property type="component" value="Unassembled WGS sequence"/>
</dbReference>
<gene>
    <name evidence="7" type="ORF">CKY01_03350</name>
</gene>
<evidence type="ECO:0000256" key="5">
    <source>
        <dbReference type="ARBA" id="ARBA00022691"/>
    </source>
</evidence>
<dbReference type="GO" id="GO:0009307">
    <property type="term" value="P:DNA restriction-modification system"/>
    <property type="evidence" value="ECO:0007669"/>
    <property type="project" value="InterPro"/>
</dbReference>
<evidence type="ECO:0000256" key="3">
    <source>
        <dbReference type="ARBA" id="ARBA00022603"/>
    </source>
</evidence>
<dbReference type="RefSeq" id="WP_113024702.1">
    <property type="nucleotide sequence ID" value="NZ_CAWNWQ010000003.1"/>
</dbReference>
<dbReference type="PIRSF" id="PIRSF000398">
    <property type="entry name" value="M_m6A_EcoRV"/>
    <property type="match status" value="1"/>
</dbReference>
<evidence type="ECO:0000256" key="6">
    <source>
        <dbReference type="ARBA" id="ARBA00047942"/>
    </source>
</evidence>
<sequence length="285" mass="32527">MRFGTPLRYPGGKGKLTDYLKLILVQNDLVSGHYVEPYAGGAGIAINLLLQGYASHIHLNDINPSVYAFWHSVLNETDGLCNRILKTEVTIDEWYKQKDIQKNHQQYSMLDIGYSTFFLNRTNRSGILTAGVIGGKKQTGHWMLDARFNKEDLISRIEKIYLNKDKISLYNIDAVALIKNVLSFLPEKTLVYLDPTYYVKGKGLYENHYNHVEIAKLVQGDIKLPWIVSHDNVSEIADMYYTKSESIIYGINYSAQKRYEGSEIMFFSKNLQIPDVVNPSNLKAS</sequence>
<evidence type="ECO:0000256" key="2">
    <source>
        <dbReference type="ARBA" id="ARBA00011900"/>
    </source>
</evidence>
<dbReference type="GO" id="GO:1904047">
    <property type="term" value="F:S-adenosyl-L-methionine binding"/>
    <property type="evidence" value="ECO:0007669"/>
    <property type="project" value="TreeGrafter"/>
</dbReference>
<dbReference type="Pfam" id="PF02086">
    <property type="entry name" value="MethyltransfD12"/>
    <property type="match status" value="1"/>
</dbReference>
<reference evidence="7 8" key="1">
    <citation type="journal article" date="2018" name="Int. J. Syst. Evol. Microbiol.">
        <title>Whole-genome-based revisit of Photorhabdus phylogeny: proposal for the elevation of most Photorhabdus subspecies to the species level and description of one novel species Photorhabdus bodei sp. nov., and one novel subspecies Photorhabdus laumondii subsp. clarkei subsp. nov.</title>
        <authorList>
            <person name="Machado R.A.R."/>
            <person name="Wuthrich D."/>
            <person name="Kuhnert P."/>
            <person name="Arce C.C.M."/>
            <person name="Thonen L."/>
            <person name="Ruiz C."/>
            <person name="Zhang X."/>
            <person name="Robert C.A.M."/>
            <person name="Karimi J."/>
            <person name="Kamali S."/>
            <person name="Ma J."/>
            <person name="Bruggmann R."/>
            <person name="Erb M."/>
        </authorList>
    </citation>
    <scope>NUCLEOTIDE SEQUENCE [LARGE SCALE GENOMIC DNA]</scope>
    <source>
        <strain evidence="7 8">BOJ-47</strain>
    </source>
</reference>
<comment type="caution">
    <text evidence="7">The sequence shown here is derived from an EMBL/GenBank/DDBJ whole genome shotgun (WGS) entry which is preliminary data.</text>
</comment>
<dbReference type="EC" id="2.1.1.72" evidence="2"/>
<dbReference type="InterPro" id="IPR023095">
    <property type="entry name" value="Ade_MeTrfase_dom_2"/>
</dbReference>
<dbReference type="Gene3D" id="3.40.50.150">
    <property type="entry name" value="Vaccinia Virus protein VP39"/>
    <property type="match status" value="1"/>
</dbReference>
<evidence type="ECO:0000313" key="8">
    <source>
        <dbReference type="Proteomes" id="UP000250870"/>
    </source>
</evidence>
<comment type="similarity">
    <text evidence="1">Belongs to the N(4)/N(6)-methyltransferase family.</text>
</comment>
<organism evidence="7 8">
    <name type="scientific">Photorhabdus laumondii subsp. clarkei</name>
    <dbReference type="NCBI Taxonomy" id="2029685"/>
    <lineage>
        <taxon>Bacteria</taxon>
        <taxon>Pseudomonadati</taxon>
        <taxon>Pseudomonadota</taxon>
        <taxon>Gammaproteobacteria</taxon>
        <taxon>Enterobacterales</taxon>
        <taxon>Morganellaceae</taxon>
        <taxon>Photorhabdus</taxon>
    </lineage>
</organism>
<keyword evidence="4 7" id="KW-0808">Transferase</keyword>
<dbReference type="GO" id="GO:0032259">
    <property type="term" value="P:methylation"/>
    <property type="evidence" value="ECO:0007669"/>
    <property type="project" value="UniProtKB-KW"/>
</dbReference>
<dbReference type="PANTHER" id="PTHR30481">
    <property type="entry name" value="DNA ADENINE METHYLASE"/>
    <property type="match status" value="1"/>
</dbReference>
<keyword evidence="3 7" id="KW-0489">Methyltransferase</keyword>
<accession>A0A329VL52</accession>
<keyword evidence="5" id="KW-0949">S-adenosyl-L-methionine</keyword>
<dbReference type="PRINTS" id="PR00505">
    <property type="entry name" value="D12N6MTFRASE"/>
</dbReference>
<dbReference type="GO" id="GO:0009007">
    <property type="term" value="F:site-specific DNA-methyltransferase (adenine-specific) activity"/>
    <property type="evidence" value="ECO:0007669"/>
    <property type="project" value="UniProtKB-EC"/>
</dbReference>
<comment type="catalytic activity">
    <reaction evidence="6">
        <text>a 2'-deoxyadenosine in DNA + S-adenosyl-L-methionine = an N(6)-methyl-2'-deoxyadenosine in DNA + S-adenosyl-L-homocysteine + H(+)</text>
        <dbReference type="Rhea" id="RHEA:15197"/>
        <dbReference type="Rhea" id="RHEA-COMP:12418"/>
        <dbReference type="Rhea" id="RHEA-COMP:12419"/>
        <dbReference type="ChEBI" id="CHEBI:15378"/>
        <dbReference type="ChEBI" id="CHEBI:57856"/>
        <dbReference type="ChEBI" id="CHEBI:59789"/>
        <dbReference type="ChEBI" id="CHEBI:90615"/>
        <dbReference type="ChEBI" id="CHEBI:90616"/>
        <dbReference type="EC" id="2.1.1.72"/>
    </reaction>
</comment>
<dbReference type="EMBL" id="NSCI01000003">
    <property type="protein sequence ID" value="RAW92534.1"/>
    <property type="molecule type" value="Genomic_DNA"/>
</dbReference>
<name>A0A329VL52_9GAMM</name>
<dbReference type="GO" id="GO:0043565">
    <property type="term" value="F:sequence-specific DNA binding"/>
    <property type="evidence" value="ECO:0007669"/>
    <property type="project" value="TreeGrafter"/>
</dbReference>
<dbReference type="GO" id="GO:0006298">
    <property type="term" value="P:mismatch repair"/>
    <property type="evidence" value="ECO:0007669"/>
    <property type="project" value="TreeGrafter"/>
</dbReference>
<evidence type="ECO:0000256" key="1">
    <source>
        <dbReference type="ARBA" id="ARBA00006594"/>
    </source>
</evidence>
<dbReference type="InterPro" id="IPR012327">
    <property type="entry name" value="MeTrfase_D12"/>
</dbReference>
<protein>
    <recommendedName>
        <fullName evidence="2">site-specific DNA-methyltransferase (adenine-specific)</fullName>
        <ecNumber evidence="2">2.1.1.72</ecNumber>
    </recommendedName>
</protein>
<evidence type="ECO:0000313" key="7">
    <source>
        <dbReference type="EMBL" id="RAW92534.1"/>
    </source>
</evidence>
<dbReference type="Gene3D" id="1.10.1020.10">
    <property type="entry name" value="Adenine-specific Methyltransferase, Domain 2"/>
    <property type="match status" value="1"/>
</dbReference>
<dbReference type="AlphaFoldDB" id="A0A329VL52"/>
<dbReference type="InterPro" id="IPR029063">
    <property type="entry name" value="SAM-dependent_MTases_sf"/>
</dbReference>
<dbReference type="SUPFAM" id="SSF53335">
    <property type="entry name" value="S-adenosyl-L-methionine-dependent methyltransferases"/>
    <property type="match status" value="1"/>
</dbReference>
<evidence type="ECO:0000256" key="4">
    <source>
        <dbReference type="ARBA" id="ARBA00022679"/>
    </source>
</evidence>
<proteinExistence type="inferred from homology"/>